<dbReference type="Proteomes" id="UP001457282">
    <property type="component" value="Unassembled WGS sequence"/>
</dbReference>
<gene>
    <name evidence="1" type="ORF">M0R45_006342</name>
</gene>
<keyword evidence="2" id="KW-1185">Reference proteome</keyword>
<name>A0AAW1YQV5_RUBAR</name>
<evidence type="ECO:0000313" key="1">
    <source>
        <dbReference type="EMBL" id="KAK9950876.1"/>
    </source>
</evidence>
<dbReference type="EMBL" id="JBEDUW010000001">
    <property type="protein sequence ID" value="KAK9950876.1"/>
    <property type="molecule type" value="Genomic_DNA"/>
</dbReference>
<evidence type="ECO:0000313" key="2">
    <source>
        <dbReference type="Proteomes" id="UP001457282"/>
    </source>
</evidence>
<proteinExistence type="predicted"/>
<protein>
    <submittedName>
        <fullName evidence="1">Uncharacterized protein</fullName>
    </submittedName>
</protein>
<sequence length="69" mass="7537">MAAESTGSVVRVDRERERAQGELEIEVREMAWCGGCGGAGRRGQSRSEWAATVMLLGVRADLGWKEDVN</sequence>
<dbReference type="AlphaFoldDB" id="A0AAW1YQV5"/>
<accession>A0AAW1YQV5</accession>
<organism evidence="1 2">
    <name type="scientific">Rubus argutus</name>
    <name type="common">Southern blackberry</name>
    <dbReference type="NCBI Taxonomy" id="59490"/>
    <lineage>
        <taxon>Eukaryota</taxon>
        <taxon>Viridiplantae</taxon>
        <taxon>Streptophyta</taxon>
        <taxon>Embryophyta</taxon>
        <taxon>Tracheophyta</taxon>
        <taxon>Spermatophyta</taxon>
        <taxon>Magnoliopsida</taxon>
        <taxon>eudicotyledons</taxon>
        <taxon>Gunneridae</taxon>
        <taxon>Pentapetalae</taxon>
        <taxon>rosids</taxon>
        <taxon>fabids</taxon>
        <taxon>Rosales</taxon>
        <taxon>Rosaceae</taxon>
        <taxon>Rosoideae</taxon>
        <taxon>Rosoideae incertae sedis</taxon>
        <taxon>Rubus</taxon>
    </lineage>
</organism>
<comment type="caution">
    <text evidence="1">The sequence shown here is derived from an EMBL/GenBank/DDBJ whole genome shotgun (WGS) entry which is preliminary data.</text>
</comment>
<reference evidence="1 2" key="1">
    <citation type="journal article" date="2023" name="G3 (Bethesda)">
        <title>A chromosome-length genome assembly and annotation of blackberry (Rubus argutus, cv. 'Hillquist').</title>
        <authorList>
            <person name="Bruna T."/>
            <person name="Aryal R."/>
            <person name="Dudchenko O."/>
            <person name="Sargent D.J."/>
            <person name="Mead D."/>
            <person name="Buti M."/>
            <person name="Cavallini A."/>
            <person name="Hytonen T."/>
            <person name="Andres J."/>
            <person name="Pham M."/>
            <person name="Weisz D."/>
            <person name="Mascagni F."/>
            <person name="Usai G."/>
            <person name="Natali L."/>
            <person name="Bassil N."/>
            <person name="Fernandez G.E."/>
            <person name="Lomsadze A."/>
            <person name="Armour M."/>
            <person name="Olukolu B."/>
            <person name="Poorten T."/>
            <person name="Britton C."/>
            <person name="Davik J."/>
            <person name="Ashrafi H."/>
            <person name="Aiden E.L."/>
            <person name="Borodovsky M."/>
            <person name="Worthington M."/>
        </authorList>
    </citation>
    <scope>NUCLEOTIDE SEQUENCE [LARGE SCALE GENOMIC DNA]</scope>
    <source>
        <strain evidence="1">PI 553951</strain>
    </source>
</reference>